<accession>A0A838Y4J1</accession>
<sequence length="131" mass="14796">MELRTQRFQVVEIRRWHGREPFESNGLSSPRGEGGVNRDFNRPKAPSPPGAGYDIASFVLGGRVRWTEEKTTNGWERAPFHISRNELAVAEEQRANWCLMRLWNFTRAPKAFELYPPAPGADVSGTRGSAP</sequence>
<dbReference type="InterPro" id="IPR024975">
    <property type="entry name" value="NOV_C"/>
</dbReference>
<comment type="caution">
    <text evidence="3">The sequence shown here is derived from an EMBL/GenBank/DDBJ whole genome shotgun (WGS) entry which is preliminary data.</text>
</comment>
<feature type="region of interest" description="Disordered" evidence="1">
    <location>
        <begin position="22"/>
        <end position="52"/>
    </location>
</feature>
<gene>
    <name evidence="3" type="ORF">H1W37_19620</name>
</gene>
<evidence type="ECO:0000259" key="2">
    <source>
        <dbReference type="Pfam" id="PF13020"/>
    </source>
</evidence>
<feature type="domain" description="Protein NO VEIN C-terminal" evidence="2">
    <location>
        <begin position="48"/>
        <end position="112"/>
    </location>
</feature>
<dbReference type="RefSeq" id="WP_181762071.1">
    <property type="nucleotide sequence ID" value="NZ_BMCR01000012.1"/>
</dbReference>
<dbReference type="EMBL" id="JACEON010000027">
    <property type="protein sequence ID" value="MBA4613873.1"/>
    <property type="molecule type" value="Genomic_DNA"/>
</dbReference>
<name>A0A838Y4J1_9HYPH</name>
<protein>
    <submittedName>
        <fullName evidence="3">DUF3883 domain-containing protein</fullName>
    </submittedName>
</protein>
<keyword evidence="4" id="KW-1185">Reference proteome</keyword>
<reference evidence="3 4" key="2">
    <citation type="submission" date="2020-08" db="EMBL/GenBank/DDBJ databases">
        <title>Stappia taiwanensis sp. nov., isolated from a coastal thermal spring.</title>
        <authorList>
            <person name="Kampfer P."/>
        </authorList>
    </citation>
    <scope>NUCLEOTIDE SEQUENCE [LARGE SCALE GENOMIC DNA]</scope>
    <source>
        <strain evidence="3 4">DSM 23284</strain>
    </source>
</reference>
<evidence type="ECO:0000313" key="3">
    <source>
        <dbReference type="EMBL" id="MBA4613873.1"/>
    </source>
</evidence>
<reference evidence="3 4" key="1">
    <citation type="submission" date="2020-07" db="EMBL/GenBank/DDBJ databases">
        <authorList>
            <person name="Li M."/>
        </authorList>
    </citation>
    <scope>NUCLEOTIDE SEQUENCE [LARGE SCALE GENOMIC DNA]</scope>
    <source>
        <strain evidence="3 4">DSM 23284</strain>
    </source>
</reference>
<evidence type="ECO:0000313" key="4">
    <source>
        <dbReference type="Proteomes" id="UP000559404"/>
    </source>
</evidence>
<dbReference type="Pfam" id="PF13020">
    <property type="entry name" value="NOV_C"/>
    <property type="match status" value="1"/>
</dbReference>
<dbReference type="Proteomes" id="UP000559404">
    <property type="component" value="Unassembled WGS sequence"/>
</dbReference>
<organism evidence="3 4">
    <name type="scientific">Stappia taiwanensis</name>
    <dbReference type="NCBI Taxonomy" id="992267"/>
    <lineage>
        <taxon>Bacteria</taxon>
        <taxon>Pseudomonadati</taxon>
        <taxon>Pseudomonadota</taxon>
        <taxon>Alphaproteobacteria</taxon>
        <taxon>Hyphomicrobiales</taxon>
        <taxon>Stappiaceae</taxon>
        <taxon>Stappia</taxon>
    </lineage>
</organism>
<evidence type="ECO:0000256" key="1">
    <source>
        <dbReference type="SAM" id="MobiDB-lite"/>
    </source>
</evidence>
<dbReference type="AlphaFoldDB" id="A0A838Y4J1"/>
<proteinExistence type="predicted"/>